<keyword evidence="2" id="KW-1133">Transmembrane helix</keyword>
<reference evidence="3" key="1">
    <citation type="submission" date="2022-08" db="UniProtKB">
        <authorList>
            <consortium name="EnsemblMetazoa"/>
        </authorList>
    </citation>
    <scope>IDENTIFICATION</scope>
</reference>
<sequence length="234" mass="26135">MSWSKFVLRPAIRTDIFCFITIISLQLVSFIYLGFICSDTLIRLHVSRHPPHHTSCSLAVYHDASFGFGDGEKGRWISEVVVVPGTIRTMPLAFSPFIMLAAGRRMVMMSMRLVRMVRKVRVGMVHVQRMVGMKQGQRVMLGWLIGGGRRCCSCSGCRRMLQQLRIQPRRRSSLEPGSELGLCCMDILGTGECVPREISESESVSVGDSGPSPRLGVNEDDPEPDRDPLQTHGQ</sequence>
<organism evidence="3">
    <name type="scientific">Anopheles coluzzii</name>
    <name type="common">African malaria mosquito</name>
    <dbReference type="NCBI Taxonomy" id="1518534"/>
    <lineage>
        <taxon>Eukaryota</taxon>
        <taxon>Metazoa</taxon>
        <taxon>Ecdysozoa</taxon>
        <taxon>Arthropoda</taxon>
        <taxon>Hexapoda</taxon>
        <taxon>Insecta</taxon>
        <taxon>Pterygota</taxon>
        <taxon>Neoptera</taxon>
        <taxon>Endopterygota</taxon>
        <taxon>Diptera</taxon>
        <taxon>Nematocera</taxon>
        <taxon>Culicoidea</taxon>
        <taxon>Culicidae</taxon>
        <taxon>Anophelinae</taxon>
        <taxon>Anopheles</taxon>
    </lineage>
</organism>
<dbReference type="EnsemblMetazoa" id="ACOM034755-RA">
    <property type="protein sequence ID" value="ACOM034755-PA.1"/>
    <property type="gene ID" value="ACOM034755"/>
</dbReference>
<evidence type="ECO:0000313" key="3">
    <source>
        <dbReference type="EnsemblMetazoa" id="ACOM034755-PA.1"/>
    </source>
</evidence>
<accession>A0A8W7PMZ6</accession>
<evidence type="ECO:0000256" key="1">
    <source>
        <dbReference type="SAM" id="MobiDB-lite"/>
    </source>
</evidence>
<protein>
    <submittedName>
        <fullName evidence="3">Uncharacterized protein</fullName>
    </submittedName>
</protein>
<feature type="transmembrane region" description="Helical" evidence="2">
    <location>
        <begin position="12"/>
        <end position="35"/>
    </location>
</feature>
<dbReference type="Proteomes" id="UP000075882">
    <property type="component" value="Unassembled WGS sequence"/>
</dbReference>
<feature type="compositionally biased region" description="Basic and acidic residues" evidence="1">
    <location>
        <begin position="225"/>
        <end position="234"/>
    </location>
</feature>
<evidence type="ECO:0000256" key="2">
    <source>
        <dbReference type="SAM" id="Phobius"/>
    </source>
</evidence>
<dbReference type="AlphaFoldDB" id="A0A8W7PMZ6"/>
<feature type="region of interest" description="Disordered" evidence="1">
    <location>
        <begin position="198"/>
        <end position="234"/>
    </location>
</feature>
<feature type="transmembrane region" description="Helical" evidence="2">
    <location>
        <begin position="81"/>
        <end position="102"/>
    </location>
</feature>
<feature type="compositionally biased region" description="Low complexity" evidence="1">
    <location>
        <begin position="201"/>
        <end position="213"/>
    </location>
</feature>
<keyword evidence="2" id="KW-0472">Membrane</keyword>
<name>A0A8W7PMZ6_ANOCL</name>
<keyword evidence="2" id="KW-0812">Transmembrane</keyword>
<proteinExistence type="predicted"/>